<dbReference type="SUPFAM" id="SSF54862">
    <property type="entry name" value="4Fe-4S ferredoxins"/>
    <property type="match status" value="1"/>
</dbReference>
<keyword evidence="5" id="KW-0560">Oxidoreductase</keyword>
<dbReference type="InterPro" id="IPR006656">
    <property type="entry name" value="Mopterin_OxRdtase"/>
</dbReference>
<dbReference type="GO" id="GO:0051539">
    <property type="term" value="F:4 iron, 4 sulfur cluster binding"/>
    <property type="evidence" value="ECO:0007669"/>
    <property type="project" value="UniProtKB-KW"/>
</dbReference>
<evidence type="ECO:0000259" key="9">
    <source>
        <dbReference type="PROSITE" id="PS51379"/>
    </source>
</evidence>
<feature type="domain" description="2Fe-2S ferredoxin-type" evidence="8">
    <location>
        <begin position="8"/>
        <end position="86"/>
    </location>
</feature>
<dbReference type="Gene3D" id="3.30.70.20">
    <property type="match status" value="1"/>
</dbReference>
<dbReference type="PROSITE" id="PS51669">
    <property type="entry name" value="4FE4S_MOW_BIS_MGD"/>
    <property type="match status" value="1"/>
</dbReference>
<feature type="domain" description="4Fe-4S His(Cys)3-ligated-type" evidence="11">
    <location>
        <begin position="86"/>
        <end position="125"/>
    </location>
</feature>
<dbReference type="PROSITE" id="PS51379">
    <property type="entry name" value="4FE4S_FER_2"/>
    <property type="match status" value="2"/>
</dbReference>
<keyword evidence="7" id="KW-0411">Iron-sulfur</keyword>
<evidence type="ECO:0000313" key="12">
    <source>
        <dbReference type="EMBL" id="SES65526.1"/>
    </source>
</evidence>
<dbReference type="GO" id="GO:0022904">
    <property type="term" value="P:respiratory electron transport chain"/>
    <property type="evidence" value="ECO:0007669"/>
    <property type="project" value="TreeGrafter"/>
</dbReference>
<dbReference type="InterPro" id="IPR036010">
    <property type="entry name" value="2Fe-2S_ferredoxin-like_sf"/>
</dbReference>
<dbReference type="PROSITE" id="PS00551">
    <property type="entry name" value="MOLYBDOPTERIN_PROK_1"/>
    <property type="match status" value="1"/>
</dbReference>
<keyword evidence="2" id="KW-0001">2Fe-2S</keyword>
<organism evidence="12 13">
    <name type="scientific">Anaerobranca gottschalkii DSM 13577</name>
    <dbReference type="NCBI Taxonomy" id="1120990"/>
    <lineage>
        <taxon>Bacteria</taxon>
        <taxon>Bacillati</taxon>
        <taxon>Bacillota</taxon>
        <taxon>Clostridia</taxon>
        <taxon>Eubacteriales</taxon>
        <taxon>Proteinivoracaceae</taxon>
        <taxon>Anaerobranca</taxon>
    </lineage>
</organism>
<dbReference type="InterPro" id="IPR001041">
    <property type="entry name" value="2Fe-2S_ferredoxin-type"/>
</dbReference>
<dbReference type="SUPFAM" id="SSF53706">
    <property type="entry name" value="Formate dehydrogenase/DMSO reductase, domains 1-3"/>
    <property type="match status" value="1"/>
</dbReference>
<dbReference type="Pfam" id="PF04879">
    <property type="entry name" value="Molybdop_Fe4S4"/>
    <property type="match status" value="1"/>
</dbReference>
<name>A0A1H9YAS7_9FIRM</name>
<dbReference type="Pfam" id="PF22117">
    <property type="entry name" value="Fer4_Nqo3"/>
    <property type="match status" value="1"/>
</dbReference>
<dbReference type="CDD" id="cd00207">
    <property type="entry name" value="fer2"/>
    <property type="match status" value="1"/>
</dbReference>
<evidence type="ECO:0000259" key="11">
    <source>
        <dbReference type="PROSITE" id="PS51839"/>
    </source>
</evidence>
<dbReference type="PROSITE" id="PS51839">
    <property type="entry name" value="4FE4S_HC3"/>
    <property type="match status" value="1"/>
</dbReference>
<dbReference type="Gene3D" id="3.10.20.740">
    <property type="match status" value="1"/>
</dbReference>
<dbReference type="InterPro" id="IPR019574">
    <property type="entry name" value="NADH_UbQ_OxRdtase_Gsu_4Fe4S-bd"/>
</dbReference>
<evidence type="ECO:0000259" key="10">
    <source>
        <dbReference type="PROSITE" id="PS51669"/>
    </source>
</evidence>
<proteinExistence type="predicted"/>
<feature type="domain" description="4Fe-4S ferredoxin-type" evidence="9">
    <location>
        <begin position="188"/>
        <end position="217"/>
    </location>
</feature>
<dbReference type="AlphaFoldDB" id="A0A1H9YAS7"/>
<dbReference type="InterPro" id="IPR017900">
    <property type="entry name" value="4Fe4S_Fe_S_CS"/>
</dbReference>
<dbReference type="GO" id="GO:0016020">
    <property type="term" value="C:membrane"/>
    <property type="evidence" value="ECO:0007669"/>
    <property type="project" value="TreeGrafter"/>
</dbReference>
<dbReference type="GO" id="GO:0046872">
    <property type="term" value="F:metal ion binding"/>
    <property type="evidence" value="ECO:0007669"/>
    <property type="project" value="UniProtKB-KW"/>
</dbReference>
<evidence type="ECO:0000256" key="6">
    <source>
        <dbReference type="ARBA" id="ARBA00023004"/>
    </source>
</evidence>
<dbReference type="PROSITE" id="PS00198">
    <property type="entry name" value="4FE4S_FER_1"/>
    <property type="match status" value="1"/>
</dbReference>
<dbReference type="InterPro" id="IPR017896">
    <property type="entry name" value="4Fe4S_Fe-S-bd"/>
</dbReference>
<evidence type="ECO:0000256" key="7">
    <source>
        <dbReference type="ARBA" id="ARBA00023014"/>
    </source>
</evidence>
<evidence type="ECO:0000256" key="3">
    <source>
        <dbReference type="ARBA" id="ARBA00022723"/>
    </source>
</evidence>
<dbReference type="PROSITE" id="PS51085">
    <property type="entry name" value="2FE2S_FER_2"/>
    <property type="match status" value="1"/>
</dbReference>
<dbReference type="GO" id="GO:0003954">
    <property type="term" value="F:NADH dehydrogenase activity"/>
    <property type="evidence" value="ECO:0007669"/>
    <property type="project" value="TreeGrafter"/>
</dbReference>
<evidence type="ECO:0000256" key="4">
    <source>
        <dbReference type="ARBA" id="ARBA00022737"/>
    </source>
</evidence>
<dbReference type="Gene3D" id="3.40.50.740">
    <property type="match status" value="1"/>
</dbReference>
<evidence type="ECO:0000256" key="1">
    <source>
        <dbReference type="ARBA" id="ARBA00022485"/>
    </source>
</evidence>
<dbReference type="EMBL" id="FOIF01000002">
    <property type="protein sequence ID" value="SES65526.1"/>
    <property type="molecule type" value="Genomic_DNA"/>
</dbReference>
<gene>
    <name evidence="12" type="ORF">SAMN03080614_100237</name>
</gene>
<dbReference type="Pfam" id="PF10588">
    <property type="entry name" value="NADH-G_4Fe-4S_3"/>
    <property type="match status" value="1"/>
</dbReference>
<dbReference type="FunFam" id="3.30.70.20:FF:000035">
    <property type="entry name" value="Iron hydrogenase 1"/>
    <property type="match status" value="1"/>
</dbReference>
<dbReference type="Pfam" id="PF00384">
    <property type="entry name" value="Molybdopterin"/>
    <property type="match status" value="1"/>
</dbReference>
<keyword evidence="4" id="KW-0677">Repeat</keyword>
<dbReference type="SUPFAM" id="SSF54292">
    <property type="entry name" value="2Fe-2S ferredoxin-like"/>
    <property type="match status" value="1"/>
</dbReference>
<keyword evidence="6" id="KW-0408">Iron</keyword>
<dbReference type="InterPro" id="IPR054351">
    <property type="entry name" value="NADH_UbQ_OxRdtase_ferredoxin"/>
</dbReference>
<evidence type="ECO:0000259" key="8">
    <source>
        <dbReference type="PROSITE" id="PS51085"/>
    </source>
</evidence>
<dbReference type="PANTHER" id="PTHR43105">
    <property type="entry name" value="RESPIRATORY NITRATE REDUCTASE"/>
    <property type="match status" value="1"/>
</dbReference>
<evidence type="ECO:0000313" key="13">
    <source>
        <dbReference type="Proteomes" id="UP000243819"/>
    </source>
</evidence>
<keyword evidence="13" id="KW-1185">Reference proteome</keyword>
<protein>
    <submittedName>
        <fullName evidence="12">NADH-quinone oxidoreductase subunit G</fullName>
    </submittedName>
</protein>
<evidence type="ECO:0000256" key="5">
    <source>
        <dbReference type="ARBA" id="ARBA00023002"/>
    </source>
</evidence>
<dbReference type="Gene3D" id="2.20.25.90">
    <property type="entry name" value="ADC-like domains"/>
    <property type="match status" value="1"/>
</dbReference>
<feature type="domain" description="4Fe-4S Mo/W bis-MGD-type" evidence="10">
    <location>
        <begin position="226"/>
        <end position="282"/>
    </location>
</feature>
<dbReference type="GO" id="GO:0051537">
    <property type="term" value="F:2 iron, 2 sulfur cluster binding"/>
    <property type="evidence" value="ECO:0007669"/>
    <property type="project" value="UniProtKB-KW"/>
</dbReference>
<dbReference type="PANTHER" id="PTHR43105:SF14">
    <property type="entry name" value="FORMATE DEHYDROGENASE H"/>
    <property type="match status" value="1"/>
</dbReference>
<dbReference type="InterPro" id="IPR006963">
    <property type="entry name" value="Mopterin_OxRdtase_4Fe-4S_dom"/>
</dbReference>
<dbReference type="FunFam" id="2.20.25.90:FF:000001">
    <property type="entry name" value="Formate dehydrogenase subunit alpha"/>
    <property type="match status" value="1"/>
</dbReference>
<dbReference type="Pfam" id="PF13510">
    <property type="entry name" value="Fer2_4"/>
    <property type="match status" value="1"/>
</dbReference>
<keyword evidence="3" id="KW-0479">Metal-binding</keyword>
<evidence type="ECO:0000256" key="2">
    <source>
        <dbReference type="ARBA" id="ARBA00022714"/>
    </source>
</evidence>
<sequence length="358" mass="39452">MKGSDEMEHVSIIIDGKKVSVPKNSTVLEAAKFAGIEIPTLCHHPAISNTGSCRICVVEIEGHKNLPASCVYPVQEGMVINTKTDKVVKARQHILELLLANHPKDCMTCEAAGNCKLMDYCYDYGVEDSRFEGAVSERHVDDNNPFIQRDYEKCILCGACVKICDEVQGNNVIDFANRGFDTTISAPFNKELEVGNCVFCGQCMSVCPTGALTSKISKGKARAWETKKVLTTCSYCGVGCNFYLEVKNDEIVGVSSHFDSPVNGGHLCVKGRFGWDFVNSPDRLKTPLIKKDGKFQEATWEEAIELISTKFKEIKENYGSDAFAGLASARVTNEDNFAFQKLFRAVLGTNNIDHCARL</sequence>
<dbReference type="STRING" id="1120990.SAMN03080614_100237"/>
<feature type="domain" description="4Fe-4S ferredoxin-type" evidence="9">
    <location>
        <begin position="145"/>
        <end position="175"/>
    </location>
</feature>
<dbReference type="SMART" id="SM00929">
    <property type="entry name" value="NADH-G_4Fe-4S_3"/>
    <property type="match status" value="1"/>
</dbReference>
<dbReference type="InterPro" id="IPR050123">
    <property type="entry name" value="Prok_molybdopt-oxidoreductase"/>
</dbReference>
<reference evidence="13" key="1">
    <citation type="submission" date="2016-10" db="EMBL/GenBank/DDBJ databases">
        <authorList>
            <person name="Varghese N."/>
            <person name="Submissions S."/>
        </authorList>
    </citation>
    <scope>NUCLEOTIDE SEQUENCE [LARGE SCALE GENOMIC DNA]</scope>
    <source>
        <strain evidence="13">DSM 13577</strain>
    </source>
</reference>
<accession>A0A1H9YAS7</accession>
<dbReference type="SMART" id="SM00926">
    <property type="entry name" value="Molybdop_Fe4S4"/>
    <property type="match status" value="1"/>
</dbReference>
<dbReference type="FunFam" id="3.10.20.740:FF:000005">
    <property type="entry name" value="NADH:ubiquinone oxidoreductase subunit"/>
    <property type="match status" value="1"/>
</dbReference>
<dbReference type="Proteomes" id="UP000243819">
    <property type="component" value="Unassembled WGS sequence"/>
</dbReference>
<dbReference type="InterPro" id="IPR027467">
    <property type="entry name" value="MopterinOxRdtase_cofactor_BS"/>
</dbReference>
<keyword evidence="1" id="KW-0004">4Fe-4S</keyword>